<evidence type="ECO:0000313" key="2">
    <source>
        <dbReference type="Proteomes" id="UP000712600"/>
    </source>
</evidence>
<accession>A0A8S9Q3C8</accession>
<protein>
    <submittedName>
        <fullName evidence="1">Uncharacterized protein</fullName>
    </submittedName>
</protein>
<name>A0A8S9Q3C8_BRACR</name>
<organism evidence="1 2">
    <name type="scientific">Brassica cretica</name>
    <name type="common">Mustard</name>
    <dbReference type="NCBI Taxonomy" id="69181"/>
    <lineage>
        <taxon>Eukaryota</taxon>
        <taxon>Viridiplantae</taxon>
        <taxon>Streptophyta</taxon>
        <taxon>Embryophyta</taxon>
        <taxon>Tracheophyta</taxon>
        <taxon>Spermatophyta</taxon>
        <taxon>Magnoliopsida</taxon>
        <taxon>eudicotyledons</taxon>
        <taxon>Gunneridae</taxon>
        <taxon>Pentapetalae</taxon>
        <taxon>rosids</taxon>
        <taxon>malvids</taxon>
        <taxon>Brassicales</taxon>
        <taxon>Brassicaceae</taxon>
        <taxon>Brassiceae</taxon>
        <taxon>Brassica</taxon>
    </lineage>
</organism>
<reference evidence="1" key="1">
    <citation type="submission" date="2019-12" db="EMBL/GenBank/DDBJ databases">
        <title>Genome sequencing and annotation of Brassica cretica.</title>
        <authorList>
            <person name="Studholme D.J."/>
            <person name="Sarris P."/>
        </authorList>
    </citation>
    <scope>NUCLEOTIDE SEQUENCE</scope>
    <source>
        <strain evidence="1">PFS-109/04</strain>
        <tissue evidence="1">Leaf</tissue>
    </source>
</reference>
<comment type="caution">
    <text evidence="1">The sequence shown here is derived from an EMBL/GenBank/DDBJ whole genome shotgun (WGS) entry which is preliminary data.</text>
</comment>
<gene>
    <name evidence="1" type="ORF">F2Q69_00023541</name>
</gene>
<dbReference type="Proteomes" id="UP000712600">
    <property type="component" value="Unassembled WGS sequence"/>
</dbReference>
<dbReference type="AlphaFoldDB" id="A0A8S9Q3C8"/>
<proteinExistence type="predicted"/>
<dbReference type="EMBL" id="QGKX02001290">
    <property type="protein sequence ID" value="KAF3536717.1"/>
    <property type="molecule type" value="Genomic_DNA"/>
</dbReference>
<sequence length="95" mass="11336">MFVLLEDKQKESIYYIYKIRSDLEISDDFGAFWRYLEQAPEMTIELDHRSILEEEYQSMVTPEHRSTAKRAESPFGHIRLEAKSSPIYKITPDEF</sequence>
<evidence type="ECO:0000313" key="1">
    <source>
        <dbReference type="EMBL" id="KAF3536717.1"/>
    </source>
</evidence>